<sequence length="128" mass="14681">MKAVRYLHKAPFRVIRINRRSSRIKFRRTMLRLKLALLQEKAETKEMLAIYRRHASGQATKEELAIANEQFLDVLKGIGLGIFAVLPFAPITIPILVKLARMVGVDIIPSAFITKETKGRRKKDEKPE</sequence>
<accession>A0A0J8GZQ5</accession>
<dbReference type="STRING" id="1513271.XM47_04285"/>
<organism evidence="2 3">
    <name type="scientific">Catenovulum maritimum</name>
    <dbReference type="NCBI Taxonomy" id="1513271"/>
    <lineage>
        <taxon>Bacteria</taxon>
        <taxon>Pseudomonadati</taxon>
        <taxon>Pseudomonadota</taxon>
        <taxon>Gammaproteobacteria</taxon>
        <taxon>Alteromonadales</taxon>
        <taxon>Alteromonadaceae</taxon>
        <taxon>Catenovulum</taxon>
    </lineage>
</organism>
<keyword evidence="1" id="KW-1133">Transmembrane helix</keyword>
<evidence type="ECO:0000256" key="1">
    <source>
        <dbReference type="SAM" id="Phobius"/>
    </source>
</evidence>
<comment type="caution">
    <text evidence="2">The sequence shown here is derived from an EMBL/GenBank/DDBJ whole genome shotgun (WGS) entry which is preliminary data.</text>
</comment>
<evidence type="ECO:0000313" key="3">
    <source>
        <dbReference type="Proteomes" id="UP000037600"/>
    </source>
</evidence>
<proteinExistence type="predicted"/>
<name>A0A0J8GZQ5_9ALTE</name>
<feature type="transmembrane region" description="Helical" evidence="1">
    <location>
        <begin position="78"/>
        <end position="97"/>
    </location>
</feature>
<protein>
    <submittedName>
        <fullName evidence="2">Membrane protein</fullName>
    </submittedName>
</protein>
<dbReference type="AlphaFoldDB" id="A0A0J8GZQ5"/>
<keyword evidence="1" id="KW-0812">Transmembrane</keyword>
<evidence type="ECO:0000313" key="2">
    <source>
        <dbReference type="EMBL" id="KMT66223.1"/>
    </source>
</evidence>
<dbReference type="Proteomes" id="UP000037600">
    <property type="component" value="Unassembled WGS sequence"/>
</dbReference>
<dbReference type="PATRIC" id="fig|1513271.3.peg.887"/>
<dbReference type="EMBL" id="LAZL01000005">
    <property type="protein sequence ID" value="KMT66223.1"/>
    <property type="molecule type" value="Genomic_DNA"/>
</dbReference>
<gene>
    <name evidence="2" type="ORF">XM47_04285</name>
</gene>
<dbReference type="RefSeq" id="WP_048690171.1">
    <property type="nucleotide sequence ID" value="NZ_KQ130484.1"/>
</dbReference>
<reference evidence="2 3" key="1">
    <citation type="submission" date="2015-04" db="EMBL/GenBank/DDBJ databases">
        <title>Draft Genome Sequence of the Novel Agar-Digesting Marine Bacterium Q1.</title>
        <authorList>
            <person name="Li Y."/>
            <person name="Li D."/>
            <person name="Chen G."/>
            <person name="Du Z."/>
        </authorList>
    </citation>
    <scope>NUCLEOTIDE SEQUENCE [LARGE SCALE GENOMIC DNA]</scope>
    <source>
        <strain evidence="2 3">Q1</strain>
    </source>
</reference>
<dbReference type="OrthoDB" id="5298506at2"/>
<keyword evidence="3" id="KW-1185">Reference proteome</keyword>
<keyword evidence="1" id="KW-0472">Membrane</keyword>